<dbReference type="Gene3D" id="3.50.50.60">
    <property type="entry name" value="FAD/NAD(P)-binding domain"/>
    <property type="match status" value="1"/>
</dbReference>
<dbReference type="AlphaFoldDB" id="A0A0G0I361"/>
<dbReference type="EMBL" id="LBSM01000002">
    <property type="protein sequence ID" value="KKQ18689.1"/>
    <property type="molecule type" value="Genomic_DNA"/>
</dbReference>
<comment type="caution">
    <text evidence="8">The sequence shown here is derived from an EMBL/GenBank/DDBJ whole genome shotgun (WGS) entry which is preliminary data.</text>
</comment>
<name>A0A0G0I361_9BACT</name>
<dbReference type="PANTHER" id="PTHR42685">
    <property type="entry name" value="GERANYLGERANYL DIPHOSPHATE REDUCTASE"/>
    <property type="match status" value="1"/>
</dbReference>
<keyword evidence="5" id="KW-0594">Phospholipid biosynthesis</keyword>
<keyword evidence="6" id="KW-1208">Phospholipid metabolism</keyword>
<accession>A0A0G0I361</accession>
<dbReference type="NCBIfam" id="TIGR02032">
    <property type="entry name" value="GG-red-SF"/>
    <property type="match status" value="1"/>
</dbReference>
<proteinExistence type="predicted"/>
<evidence type="ECO:0000313" key="9">
    <source>
        <dbReference type="Proteomes" id="UP000034508"/>
    </source>
</evidence>
<dbReference type="InterPro" id="IPR054715">
    <property type="entry name" value="GGR_cat"/>
</dbReference>
<gene>
    <name evidence="8" type="ORF">US31_C0002G0034</name>
</gene>
<keyword evidence="3" id="KW-0560">Oxidoreductase</keyword>
<dbReference type="Proteomes" id="UP000034508">
    <property type="component" value="Unassembled WGS sequence"/>
</dbReference>
<evidence type="ECO:0000256" key="5">
    <source>
        <dbReference type="ARBA" id="ARBA00023209"/>
    </source>
</evidence>
<organism evidence="8 9">
    <name type="scientific">Berkelbacteria bacterium GW2011_GWA1_36_9</name>
    <dbReference type="NCBI Taxonomy" id="1618331"/>
    <lineage>
        <taxon>Bacteria</taxon>
        <taxon>Candidatus Berkelbacteria</taxon>
    </lineage>
</organism>
<evidence type="ECO:0000256" key="2">
    <source>
        <dbReference type="ARBA" id="ARBA00022630"/>
    </source>
</evidence>
<dbReference type="Pfam" id="PF22578">
    <property type="entry name" value="GGR_cat"/>
    <property type="match status" value="1"/>
</dbReference>
<evidence type="ECO:0000256" key="6">
    <source>
        <dbReference type="ARBA" id="ARBA00023264"/>
    </source>
</evidence>
<dbReference type="Pfam" id="PF12831">
    <property type="entry name" value="FAD_oxidored"/>
    <property type="match status" value="1"/>
</dbReference>
<evidence type="ECO:0000256" key="3">
    <source>
        <dbReference type="ARBA" id="ARBA00023002"/>
    </source>
</evidence>
<dbReference type="InterPro" id="IPR050407">
    <property type="entry name" value="Geranylgeranyl_reductase"/>
</dbReference>
<evidence type="ECO:0000256" key="1">
    <source>
        <dbReference type="ARBA" id="ARBA00022516"/>
    </source>
</evidence>
<reference evidence="8 9" key="1">
    <citation type="journal article" date="2015" name="Nature">
        <title>rRNA introns, odd ribosomes, and small enigmatic genomes across a large radiation of phyla.</title>
        <authorList>
            <person name="Brown C.T."/>
            <person name="Hug L.A."/>
            <person name="Thomas B.C."/>
            <person name="Sharon I."/>
            <person name="Castelle C.J."/>
            <person name="Singh A."/>
            <person name="Wilkins M.J."/>
            <person name="Williams K.H."/>
            <person name="Banfield J.F."/>
        </authorList>
    </citation>
    <scope>NUCLEOTIDE SEQUENCE [LARGE SCALE GENOMIC DNA]</scope>
</reference>
<sequence length="397" mass="44807">MKEYDVVIVGAGPAGCQCARELAKENIKVILIEKQKEIGEPNFSTAGTPEETIKVFGLPEEVAPYVCDKFYFKSLNLEKIFTLKKYRSYVIDFRKMRQWLASEVSKNGGEISVSTTAKDLVIENGKTVGVRYQGLISSGVIKAKVIIDATGIAGILSKDLQIFDSTKTIQTLETEFEMTNLTLPIKNALYFYMGNEFLPNGYAWIFPLSDNIVKIGFAKVLKDNESTYNLEIGLKKFIESIPWLNKSQPLEFHISSFPYNHTNNCVRDNYIVIGSAAGHLNPLAGEGIRHALYSGKFAAQVVNEALTNNDTSAKKLSKFNNLWKDYSKDNWKMCRAIAYQMYNNTSTDKTDKLLKSLQKFSGDEIYDIFFNYNFEPYLAKVIGSLSLSEIKKIKDIF</sequence>
<dbReference type="GO" id="GO:0008654">
    <property type="term" value="P:phospholipid biosynthetic process"/>
    <property type="evidence" value="ECO:0007669"/>
    <property type="project" value="UniProtKB-KW"/>
</dbReference>
<dbReference type="PANTHER" id="PTHR42685:SF18">
    <property type="entry name" value="DIGERANYLGERANYLGLYCEROPHOSPHOLIPID REDUCTASE"/>
    <property type="match status" value="1"/>
</dbReference>
<evidence type="ECO:0000259" key="7">
    <source>
        <dbReference type="Pfam" id="PF22578"/>
    </source>
</evidence>
<keyword evidence="2" id="KW-0285">Flavoprotein</keyword>
<evidence type="ECO:0000313" key="8">
    <source>
        <dbReference type="EMBL" id="KKQ18689.1"/>
    </source>
</evidence>
<keyword evidence="1" id="KW-0444">Lipid biosynthesis</keyword>
<dbReference type="InterPro" id="IPR036188">
    <property type="entry name" value="FAD/NAD-bd_sf"/>
</dbReference>
<protein>
    <recommendedName>
        <fullName evidence="7">Digeranylgeranylglycerophospholipid reductase catalytic domain-containing protein</fullName>
    </recommendedName>
</protein>
<dbReference type="SUPFAM" id="SSF51905">
    <property type="entry name" value="FAD/NAD(P)-binding domain"/>
    <property type="match status" value="1"/>
</dbReference>
<dbReference type="GO" id="GO:0016628">
    <property type="term" value="F:oxidoreductase activity, acting on the CH-CH group of donors, NAD or NADP as acceptor"/>
    <property type="evidence" value="ECO:0007669"/>
    <property type="project" value="InterPro"/>
</dbReference>
<evidence type="ECO:0000256" key="4">
    <source>
        <dbReference type="ARBA" id="ARBA00023098"/>
    </source>
</evidence>
<keyword evidence="4" id="KW-0443">Lipid metabolism</keyword>
<dbReference type="InterPro" id="IPR011777">
    <property type="entry name" value="Geranylgeranyl_Rdtase_fam"/>
</dbReference>
<feature type="domain" description="Digeranylgeranylglycerophospholipid reductase catalytic" evidence="7">
    <location>
        <begin position="176"/>
        <end position="251"/>
    </location>
</feature>